<dbReference type="Proteomes" id="UP001642406">
    <property type="component" value="Unassembled WGS sequence"/>
</dbReference>
<evidence type="ECO:0000256" key="1">
    <source>
        <dbReference type="SAM" id="MobiDB-lite"/>
    </source>
</evidence>
<dbReference type="EMBL" id="CAWUHC010000042">
    <property type="protein sequence ID" value="CAK7223051.1"/>
    <property type="molecule type" value="Genomic_DNA"/>
</dbReference>
<proteinExistence type="predicted"/>
<protein>
    <submittedName>
        <fullName evidence="2">Uncharacterized protein</fullName>
    </submittedName>
</protein>
<sequence length="843" mass="92025">MAPRSASRCCRAVRSSLSSPSSSSSSALATNIPDGVWITDSVLASAFSRYCQTISLPASPGTTRRFASNVPGPLESRRRLGKRQMTDQLSLQLSLNPTGSMLPPAWALPNAPDLRQWQWSPPRDATEWAQNLSLLSRQADTAKTASGTSIFPAFGMPKWLTELGSEVAERNEAVEIQQQQPARVITAQQLYINLQAWREVATTLPEAEFTAQLDDICSEFQTQLRLAALTVDEARDVFGQIWTVLREKKNSLEAHAPLLFAAVLEGIRTCPLLQEQDFGPAFWRELFVCVSQLLPKNAVTSLQNPLTATVALDTLLATPPLFLEDVVDLLPPHLCAIFANHAATTHTNMSSSTTLATSIGDTPTHALAKKIARALQHMDLKQHNNFLNATTELLAVASLSTKISSVTADTGISASNHASSIVAPAWLLTLAHIPQVRQDCLYKTMSQLQQPSVAAPPTPETGIATITATTTTNNDNAAWHMRRADLCELLLAQWISRGYVTQQAQQTFRRTMAAISSQECHHDHSAALAALALAVFWPKHSRSQCVALYVSLLRGLQTLGRDAAAAKDELLLSMTALLEHLRAASNSSSTQVASAKVKLPPATFFESLAWAMDDVHTAVRLHELYVSTSSGAQAAEPDTSSGPSQPSSLWSVGFWDKFSDRLAAALDEGVLTPGQVSFALDLPARATQASQSVKAARTTKASYKPTKSLGAPTIALVEKLAVHFALNPNLVQRRALRGVEQCRQFLAAHKRPSLANGRSGPTSSAVLRALFHLITRDLEDAMPGRTTRLRWFLGIVEREYSPAEALISGRALERWRVAAKQYRKEEDRRLLQEAREAFDREQK</sequence>
<gene>
    <name evidence="2" type="ORF">SBRCBS47491_005070</name>
</gene>
<reference evidence="2 3" key="1">
    <citation type="submission" date="2024-01" db="EMBL/GenBank/DDBJ databases">
        <authorList>
            <person name="Allen C."/>
            <person name="Tagirdzhanova G."/>
        </authorList>
    </citation>
    <scope>NUCLEOTIDE SEQUENCE [LARGE SCALE GENOMIC DNA]</scope>
</reference>
<organism evidence="2 3">
    <name type="scientific">Sporothrix bragantina</name>
    <dbReference type="NCBI Taxonomy" id="671064"/>
    <lineage>
        <taxon>Eukaryota</taxon>
        <taxon>Fungi</taxon>
        <taxon>Dikarya</taxon>
        <taxon>Ascomycota</taxon>
        <taxon>Pezizomycotina</taxon>
        <taxon>Sordariomycetes</taxon>
        <taxon>Sordariomycetidae</taxon>
        <taxon>Ophiostomatales</taxon>
        <taxon>Ophiostomataceae</taxon>
        <taxon>Sporothrix</taxon>
    </lineage>
</organism>
<name>A0ABP0BUG7_9PEZI</name>
<keyword evidence="3" id="KW-1185">Reference proteome</keyword>
<feature type="region of interest" description="Disordered" evidence="1">
    <location>
        <begin position="64"/>
        <end position="83"/>
    </location>
</feature>
<comment type="caution">
    <text evidence="2">The sequence shown here is derived from an EMBL/GenBank/DDBJ whole genome shotgun (WGS) entry which is preliminary data.</text>
</comment>
<evidence type="ECO:0000313" key="3">
    <source>
        <dbReference type="Proteomes" id="UP001642406"/>
    </source>
</evidence>
<evidence type="ECO:0000313" key="2">
    <source>
        <dbReference type="EMBL" id="CAK7223051.1"/>
    </source>
</evidence>
<accession>A0ABP0BUG7</accession>